<evidence type="ECO:0000256" key="2">
    <source>
        <dbReference type="ARBA" id="ARBA00023125"/>
    </source>
</evidence>
<gene>
    <name evidence="5" type="ORF">M569_16361</name>
</gene>
<organism evidence="5 6">
    <name type="scientific">Genlisea aurea</name>
    <dbReference type="NCBI Taxonomy" id="192259"/>
    <lineage>
        <taxon>Eukaryota</taxon>
        <taxon>Viridiplantae</taxon>
        <taxon>Streptophyta</taxon>
        <taxon>Embryophyta</taxon>
        <taxon>Tracheophyta</taxon>
        <taxon>Spermatophyta</taxon>
        <taxon>Magnoliopsida</taxon>
        <taxon>eudicotyledons</taxon>
        <taxon>Gunneridae</taxon>
        <taxon>Pentapetalae</taxon>
        <taxon>asterids</taxon>
        <taxon>lamiids</taxon>
        <taxon>Lamiales</taxon>
        <taxon>Lentibulariaceae</taxon>
        <taxon>Genlisea</taxon>
    </lineage>
</organism>
<dbReference type="Pfam" id="PF00538">
    <property type="entry name" value="Linker_histone"/>
    <property type="match status" value="1"/>
</dbReference>
<dbReference type="GO" id="GO:0000786">
    <property type="term" value="C:nucleosome"/>
    <property type="evidence" value="ECO:0007669"/>
    <property type="project" value="InterPro"/>
</dbReference>
<feature type="domain" description="H15" evidence="4">
    <location>
        <begin position="44"/>
        <end position="114"/>
    </location>
</feature>
<dbReference type="EMBL" id="AUSU01009206">
    <property type="protein sequence ID" value="EPS58453.1"/>
    <property type="molecule type" value="Genomic_DNA"/>
</dbReference>
<evidence type="ECO:0000259" key="4">
    <source>
        <dbReference type="PROSITE" id="PS51504"/>
    </source>
</evidence>
<dbReference type="PANTHER" id="PTHR11467:SF109">
    <property type="entry name" value="H15 DOMAIN-CONTAINING PROTEIN"/>
    <property type="match status" value="1"/>
</dbReference>
<dbReference type="Proteomes" id="UP000015453">
    <property type="component" value="Unassembled WGS sequence"/>
</dbReference>
<feature type="non-terminal residue" evidence="5">
    <location>
        <position position="1"/>
    </location>
</feature>
<comment type="caution">
    <text evidence="5">The sequence shown here is derived from an EMBL/GenBank/DDBJ whole genome shotgun (WGS) entry which is preliminary data.</text>
</comment>
<dbReference type="InterPro" id="IPR036390">
    <property type="entry name" value="WH_DNA-bd_sf"/>
</dbReference>
<dbReference type="SMART" id="SM00526">
    <property type="entry name" value="H15"/>
    <property type="match status" value="1"/>
</dbReference>
<dbReference type="PANTHER" id="PTHR11467">
    <property type="entry name" value="HISTONE H1"/>
    <property type="match status" value="1"/>
</dbReference>
<sequence>AMEGFRDFFLQLAASHINAPLAPIARDFLLDRFDQFVSRRKPPDHPPYSAMIESAIVALNETRGSSESSISQHLEKSYAFLPVAHAELLKNHLEELCESGDIILNRWKRYKFVGEDRNHPAIGAKVSRKKFQGMKKNKQHRFKKLSVRKDGVKCTNRKKS</sequence>
<feature type="non-terminal residue" evidence="5">
    <location>
        <position position="160"/>
    </location>
</feature>
<keyword evidence="2" id="KW-0238">DNA-binding</keyword>
<evidence type="ECO:0000256" key="1">
    <source>
        <dbReference type="ARBA" id="ARBA00004123"/>
    </source>
</evidence>
<comment type="subcellular location">
    <subcellularLocation>
        <location evidence="1">Nucleus</location>
    </subcellularLocation>
</comment>
<dbReference type="SUPFAM" id="SSF46785">
    <property type="entry name" value="Winged helix' DNA-binding domain"/>
    <property type="match status" value="1"/>
</dbReference>
<dbReference type="GO" id="GO:0006334">
    <property type="term" value="P:nucleosome assembly"/>
    <property type="evidence" value="ECO:0007669"/>
    <property type="project" value="InterPro"/>
</dbReference>
<dbReference type="InterPro" id="IPR036388">
    <property type="entry name" value="WH-like_DNA-bd_sf"/>
</dbReference>
<dbReference type="GO" id="GO:0003690">
    <property type="term" value="F:double-stranded DNA binding"/>
    <property type="evidence" value="ECO:0007669"/>
    <property type="project" value="TreeGrafter"/>
</dbReference>
<dbReference type="GO" id="GO:0031492">
    <property type="term" value="F:nucleosomal DNA binding"/>
    <property type="evidence" value="ECO:0007669"/>
    <property type="project" value="TreeGrafter"/>
</dbReference>
<reference evidence="5 6" key="1">
    <citation type="journal article" date="2013" name="BMC Genomics">
        <title>The miniature genome of a carnivorous plant Genlisea aurea contains a low number of genes and short non-coding sequences.</title>
        <authorList>
            <person name="Leushkin E.V."/>
            <person name="Sutormin R.A."/>
            <person name="Nabieva E.R."/>
            <person name="Penin A.A."/>
            <person name="Kondrashov A.S."/>
            <person name="Logacheva M.D."/>
        </authorList>
    </citation>
    <scope>NUCLEOTIDE SEQUENCE [LARGE SCALE GENOMIC DNA]</scope>
</reference>
<dbReference type="AlphaFoldDB" id="S8D729"/>
<dbReference type="GO" id="GO:0005730">
    <property type="term" value="C:nucleolus"/>
    <property type="evidence" value="ECO:0007669"/>
    <property type="project" value="TreeGrafter"/>
</dbReference>
<dbReference type="Gene3D" id="1.10.10.10">
    <property type="entry name" value="Winged helix-like DNA-binding domain superfamily/Winged helix DNA-binding domain"/>
    <property type="match status" value="1"/>
</dbReference>
<name>S8D729_9LAMI</name>
<keyword evidence="3" id="KW-0539">Nucleus</keyword>
<accession>S8D729</accession>
<dbReference type="PROSITE" id="PS51504">
    <property type="entry name" value="H15"/>
    <property type="match status" value="1"/>
</dbReference>
<evidence type="ECO:0000256" key="3">
    <source>
        <dbReference type="ARBA" id="ARBA00023242"/>
    </source>
</evidence>
<protein>
    <recommendedName>
        <fullName evidence="4">H15 domain-containing protein</fullName>
    </recommendedName>
</protein>
<dbReference type="OrthoDB" id="1110759at2759"/>
<evidence type="ECO:0000313" key="5">
    <source>
        <dbReference type="EMBL" id="EPS58453.1"/>
    </source>
</evidence>
<evidence type="ECO:0000313" key="6">
    <source>
        <dbReference type="Proteomes" id="UP000015453"/>
    </source>
</evidence>
<keyword evidence="6" id="KW-1185">Reference proteome</keyword>
<proteinExistence type="predicted"/>
<dbReference type="GO" id="GO:0045910">
    <property type="term" value="P:negative regulation of DNA recombination"/>
    <property type="evidence" value="ECO:0007669"/>
    <property type="project" value="TreeGrafter"/>
</dbReference>
<dbReference type="GO" id="GO:0030261">
    <property type="term" value="P:chromosome condensation"/>
    <property type="evidence" value="ECO:0007669"/>
    <property type="project" value="TreeGrafter"/>
</dbReference>
<dbReference type="InterPro" id="IPR005818">
    <property type="entry name" value="Histone_H1/H5_H15"/>
</dbReference>